<dbReference type="AlphaFoldDB" id="A0A137NRW9"/>
<gene>
    <name evidence="1" type="ORF">CONCODRAFT_74238</name>
</gene>
<reference evidence="1 2" key="1">
    <citation type="journal article" date="2015" name="Genome Biol. Evol.">
        <title>Phylogenomic analyses indicate that early fungi evolved digesting cell walls of algal ancestors of land plants.</title>
        <authorList>
            <person name="Chang Y."/>
            <person name="Wang S."/>
            <person name="Sekimoto S."/>
            <person name="Aerts A.L."/>
            <person name="Choi C."/>
            <person name="Clum A."/>
            <person name="LaButti K.M."/>
            <person name="Lindquist E.A."/>
            <person name="Yee Ngan C."/>
            <person name="Ohm R.A."/>
            <person name="Salamov A.A."/>
            <person name="Grigoriev I.V."/>
            <person name="Spatafora J.W."/>
            <person name="Berbee M.L."/>
        </authorList>
    </citation>
    <scope>NUCLEOTIDE SEQUENCE [LARGE SCALE GENOMIC DNA]</scope>
    <source>
        <strain evidence="1 2">NRRL 28638</strain>
    </source>
</reference>
<organism evidence="1 2">
    <name type="scientific">Conidiobolus coronatus (strain ATCC 28846 / CBS 209.66 / NRRL 28638)</name>
    <name type="common">Delacroixia coronata</name>
    <dbReference type="NCBI Taxonomy" id="796925"/>
    <lineage>
        <taxon>Eukaryota</taxon>
        <taxon>Fungi</taxon>
        <taxon>Fungi incertae sedis</taxon>
        <taxon>Zoopagomycota</taxon>
        <taxon>Entomophthoromycotina</taxon>
        <taxon>Entomophthoromycetes</taxon>
        <taxon>Entomophthorales</taxon>
        <taxon>Ancylistaceae</taxon>
        <taxon>Conidiobolus</taxon>
    </lineage>
</organism>
<dbReference type="SUPFAM" id="SSF52047">
    <property type="entry name" value="RNI-like"/>
    <property type="match status" value="1"/>
</dbReference>
<name>A0A137NRW9_CONC2</name>
<dbReference type="Proteomes" id="UP000070444">
    <property type="component" value="Unassembled WGS sequence"/>
</dbReference>
<dbReference type="EMBL" id="KQ964866">
    <property type="protein sequence ID" value="KXN65513.1"/>
    <property type="molecule type" value="Genomic_DNA"/>
</dbReference>
<sequence>MEIEKVEKNVNWLNVIFDKKFLRYIDIQTIKDISLASKLYRKKLQSRLFKNIGFAQNNIKFLPNPVSVYSDYLLNFMLDINTVDDTSNIKLYEIVDQWIINISSSLSAYKAIANGFSLIGVNSLGYYMLPILSNFENLKFLRLENCVIPFMGFSDLGKSLLNLDTLELVHVTFINISSDNFSYYQFKFPEI</sequence>
<evidence type="ECO:0000313" key="2">
    <source>
        <dbReference type="Proteomes" id="UP000070444"/>
    </source>
</evidence>
<evidence type="ECO:0000313" key="1">
    <source>
        <dbReference type="EMBL" id="KXN65513.1"/>
    </source>
</evidence>
<evidence type="ECO:0008006" key="3">
    <source>
        <dbReference type="Google" id="ProtNLM"/>
    </source>
</evidence>
<keyword evidence="2" id="KW-1185">Reference proteome</keyword>
<protein>
    <recommendedName>
        <fullName evidence="3">RNI-like protein</fullName>
    </recommendedName>
</protein>
<accession>A0A137NRW9</accession>
<proteinExistence type="predicted"/>